<comment type="similarity">
    <text evidence="1">Belongs to the ATP-dependent AMP-binding enzyme family.</text>
</comment>
<dbReference type="SUPFAM" id="SSF56801">
    <property type="entry name" value="Acetyl-CoA synthetase-like"/>
    <property type="match status" value="1"/>
</dbReference>
<dbReference type="AlphaFoldDB" id="A0A1I8PKC3"/>
<evidence type="ECO:0000256" key="1">
    <source>
        <dbReference type="ARBA" id="ARBA00006432"/>
    </source>
</evidence>
<dbReference type="Gene3D" id="3.40.50.12780">
    <property type="entry name" value="N-terminal domain of ligase-like"/>
    <property type="match status" value="2"/>
</dbReference>
<protein>
    <recommendedName>
        <fullName evidence="2">AMP-dependent synthetase/ligase domain-containing protein</fullName>
    </recommendedName>
</protein>
<dbReference type="InterPro" id="IPR000873">
    <property type="entry name" value="AMP-dep_synth/lig_dom"/>
</dbReference>
<feature type="domain" description="AMP-dependent synthetase/ligase" evidence="2">
    <location>
        <begin position="56"/>
        <end position="149"/>
    </location>
</feature>
<dbReference type="OrthoDB" id="2962993at2759"/>
<dbReference type="VEuPathDB" id="VectorBase:SCAU008926"/>
<dbReference type="EnsemblMetazoa" id="SCAU008926-RB">
    <property type="protein sequence ID" value="SCAU008926-PB"/>
    <property type="gene ID" value="SCAU008926"/>
</dbReference>
<dbReference type="PANTHER" id="PTHR43201:SF8">
    <property type="entry name" value="ACYL-COA SYNTHETASE FAMILY MEMBER 3"/>
    <property type="match status" value="1"/>
</dbReference>
<organism evidence="3 4">
    <name type="scientific">Stomoxys calcitrans</name>
    <name type="common">Stable fly</name>
    <name type="synonym">Conops calcitrans</name>
    <dbReference type="NCBI Taxonomy" id="35570"/>
    <lineage>
        <taxon>Eukaryota</taxon>
        <taxon>Metazoa</taxon>
        <taxon>Ecdysozoa</taxon>
        <taxon>Arthropoda</taxon>
        <taxon>Hexapoda</taxon>
        <taxon>Insecta</taxon>
        <taxon>Pterygota</taxon>
        <taxon>Neoptera</taxon>
        <taxon>Endopterygota</taxon>
        <taxon>Diptera</taxon>
        <taxon>Brachycera</taxon>
        <taxon>Muscomorpha</taxon>
        <taxon>Muscoidea</taxon>
        <taxon>Muscidae</taxon>
        <taxon>Stomoxys</taxon>
    </lineage>
</organism>
<dbReference type="InterPro" id="IPR042099">
    <property type="entry name" value="ANL_N_sf"/>
</dbReference>
<evidence type="ECO:0000313" key="3">
    <source>
        <dbReference type="EnsemblMetazoa" id="SCAU008926-PB"/>
    </source>
</evidence>
<dbReference type="STRING" id="35570.A0A1I8PKC3"/>
<keyword evidence="4" id="KW-1185">Reference proteome</keyword>
<dbReference type="GO" id="GO:0006631">
    <property type="term" value="P:fatty acid metabolic process"/>
    <property type="evidence" value="ECO:0007669"/>
    <property type="project" value="TreeGrafter"/>
</dbReference>
<name>A0A1I8PKC3_STOCA</name>
<evidence type="ECO:0000259" key="2">
    <source>
        <dbReference type="Pfam" id="PF00501"/>
    </source>
</evidence>
<dbReference type="PANTHER" id="PTHR43201">
    <property type="entry name" value="ACYL-COA SYNTHETASE"/>
    <property type="match status" value="1"/>
</dbReference>
<sequence>MKFFTLVGAFRGKQRFISSMVKIPARTEFISKLRECYRFEEHKQIVVPIFKKALLFGHHTAVKEANGQYSYLQLYVNSKRLSRQISNLCASGSSSTVGLLFSNDVLAILSLWACWMSGQIAVPLNPKYLVDNLQSIASDSQMKMLMSSKEHGVLGRQLAEANQIPLLTLNHEFAHKPNHHFNLKREIFMTDNLVFFEGLLQNIFYNNANAMQLYFPQSREAQQQTYQKNFLSHNDVNHQMKDLARVWNMSCEDKILNILPSCEIYSYVATTLFPLAVGSTLQIQDPFNAHNAWNLILGINVPLKERINVLIAEPKVYEDLILEYEKMFSMNTKMRNYIKDYCCQNIRLMLCCIEKLPKDVYCKWLDITGHSVMESDFVNDFKDKVETATVEDQPLKIKDDEGKLIIKNRNVRILDSENNILFEMSGLTKKKFYTSTETVIGSLWISPYGKEDYVSTGDVVAFQNDILIFLGRCCQGK</sequence>
<dbReference type="Pfam" id="PF00501">
    <property type="entry name" value="AMP-binding"/>
    <property type="match status" value="1"/>
</dbReference>
<proteinExistence type="inferred from homology"/>
<reference evidence="3" key="1">
    <citation type="submission" date="2020-05" db="UniProtKB">
        <authorList>
            <consortium name="EnsemblMetazoa"/>
        </authorList>
    </citation>
    <scope>IDENTIFICATION</scope>
    <source>
        <strain evidence="3">USDA</strain>
    </source>
</reference>
<dbReference type="Proteomes" id="UP000095300">
    <property type="component" value="Unassembled WGS sequence"/>
</dbReference>
<dbReference type="GO" id="GO:0031956">
    <property type="term" value="F:medium-chain fatty acid-CoA ligase activity"/>
    <property type="evidence" value="ECO:0007669"/>
    <property type="project" value="TreeGrafter"/>
</dbReference>
<gene>
    <name evidence="3" type="primary">106089642</name>
</gene>
<accession>A0A1I8PKC3</accession>
<evidence type="ECO:0000313" key="4">
    <source>
        <dbReference type="Proteomes" id="UP000095300"/>
    </source>
</evidence>
<dbReference type="KEGG" id="scac:106089642"/>